<keyword evidence="11" id="KW-1185">Reference proteome</keyword>
<dbReference type="FunFam" id="2.40.50.140:FF:000018">
    <property type="entry name" value="30S ribosomal protein S1"/>
    <property type="match status" value="1"/>
</dbReference>
<dbReference type="PIRSF" id="PIRSF002111">
    <property type="entry name" value="RpsA"/>
    <property type="match status" value="1"/>
</dbReference>
<dbReference type="PROSITE" id="PS50126">
    <property type="entry name" value="S1"/>
    <property type="match status" value="6"/>
</dbReference>
<dbReference type="GO" id="GO:0003735">
    <property type="term" value="F:structural constituent of ribosome"/>
    <property type="evidence" value="ECO:0007669"/>
    <property type="project" value="InterPro"/>
</dbReference>
<feature type="domain" description="S1 motif" evidence="9">
    <location>
        <begin position="182"/>
        <end position="250"/>
    </location>
</feature>
<dbReference type="InterPro" id="IPR035104">
    <property type="entry name" value="Ribosomal_protein_S1-like"/>
</dbReference>
<evidence type="ECO:0000259" key="9">
    <source>
        <dbReference type="PROSITE" id="PS50126"/>
    </source>
</evidence>
<dbReference type="NCBIfam" id="TIGR00717">
    <property type="entry name" value="rpsA"/>
    <property type="match status" value="1"/>
</dbReference>
<dbReference type="SUPFAM" id="SSF50249">
    <property type="entry name" value="Nucleic acid-binding proteins"/>
    <property type="match status" value="6"/>
</dbReference>
<evidence type="ECO:0000256" key="1">
    <source>
        <dbReference type="ARBA" id="ARBA00006767"/>
    </source>
</evidence>
<keyword evidence="3 7" id="KW-0694">RNA-binding</keyword>
<dbReference type="SMART" id="SM00316">
    <property type="entry name" value="S1"/>
    <property type="match status" value="6"/>
</dbReference>
<evidence type="ECO:0000256" key="8">
    <source>
        <dbReference type="SAM" id="MobiDB-lite"/>
    </source>
</evidence>
<dbReference type="GO" id="GO:0003729">
    <property type="term" value="F:mRNA binding"/>
    <property type="evidence" value="ECO:0007669"/>
    <property type="project" value="UniProtKB-ARBA"/>
</dbReference>
<dbReference type="InterPro" id="IPR000110">
    <property type="entry name" value="Ribosomal_bS1"/>
</dbReference>
<dbReference type="InterPro" id="IPR050437">
    <property type="entry name" value="Ribos_protein_bS1-like"/>
</dbReference>
<dbReference type="InterPro" id="IPR003029">
    <property type="entry name" value="S1_domain"/>
</dbReference>
<dbReference type="CDD" id="cd05688">
    <property type="entry name" value="S1_RPS1_repeat_ec3"/>
    <property type="match status" value="1"/>
</dbReference>
<comment type="function">
    <text evidence="6 7">Binds mRNA; thus facilitating recognition of the initiation point. It is needed to translate mRNA with a short Shine-Dalgarno (SD) purine-rich sequence.</text>
</comment>
<evidence type="ECO:0000256" key="4">
    <source>
        <dbReference type="ARBA" id="ARBA00022980"/>
    </source>
</evidence>
<feature type="compositionally biased region" description="Basic and acidic residues" evidence="8">
    <location>
        <begin position="541"/>
        <end position="558"/>
    </location>
</feature>
<dbReference type="NCBIfam" id="NF005208">
    <property type="entry name" value="PRK06676.1"/>
    <property type="match status" value="1"/>
</dbReference>
<reference evidence="10" key="1">
    <citation type="submission" date="2019-09" db="EMBL/GenBank/DDBJ databases">
        <authorList>
            <person name="Cremers G."/>
        </authorList>
    </citation>
    <scope>NUCLEOTIDE SEQUENCE [LARGE SCALE GENOMIC DNA]</scope>
    <source>
        <strain evidence="10">3B</strain>
    </source>
</reference>
<feature type="domain" description="S1 motif" evidence="9">
    <location>
        <begin position="441"/>
        <end position="510"/>
    </location>
</feature>
<feature type="domain" description="S1 motif" evidence="9">
    <location>
        <begin position="354"/>
        <end position="424"/>
    </location>
</feature>
<dbReference type="FunFam" id="2.40.50.140:FF:000051">
    <property type="entry name" value="RNA-binding transcriptional accessory protein"/>
    <property type="match status" value="1"/>
</dbReference>
<comment type="similarity">
    <text evidence="1 7">Belongs to the bacterial ribosomal protein bS1 family.</text>
</comment>
<dbReference type="Proteomes" id="UP000381693">
    <property type="component" value="Unassembled WGS sequence"/>
</dbReference>
<dbReference type="OrthoDB" id="9804077at2"/>
<feature type="domain" description="S1 motif" evidence="9">
    <location>
        <begin position="267"/>
        <end position="337"/>
    </location>
</feature>
<dbReference type="InterPro" id="IPR012340">
    <property type="entry name" value="NA-bd_OB-fold"/>
</dbReference>
<evidence type="ECO:0000256" key="3">
    <source>
        <dbReference type="ARBA" id="ARBA00022884"/>
    </source>
</evidence>
<feature type="domain" description="S1 motif" evidence="9">
    <location>
        <begin position="96"/>
        <end position="161"/>
    </location>
</feature>
<gene>
    <name evidence="10" type="primary">rpsA</name>
    <name evidence="10" type="ORF">MAMC_00473</name>
</gene>
<accession>A0A5E6MIC4</accession>
<dbReference type="RefSeq" id="WP_142524575.1">
    <property type="nucleotide sequence ID" value="NZ_CABFUZ020000082.1"/>
</dbReference>
<dbReference type="FunFam" id="2.40.50.140:FF:000103">
    <property type="entry name" value="protein RRP5 homolog"/>
    <property type="match status" value="1"/>
</dbReference>
<feature type="domain" description="S1 motif" evidence="9">
    <location>
        <begin position="15"/>
        <end position="78"/>
    </location>
</feature>
<dbReference type="NCBIfam" id="NF004952">
    <property type="entry name" value="PRK06299.1-2"/>
    <property type="match status" value="1"/>
</dbReference>
<dbReference type="PRINTS" id="PR00681">
    <property type="entry name" value="RIBOSOMALS1"/>
</dbReference>
<dbReference type="CDD" id="cd05687">
    <property type="entry name" value="S1_RPS1_repeat_ec1_hs1"/>
    <property type="match status" value="1"/>
</dbReference>
<evidence type="ECO:0000313" key="11">
    <source>
        <dbReference type="Proteomes" id="UP000381693"/>
    </source>
</evidence>
<dbReference type="Gene3D" id="2.40.50.140">
    <property type="entry name" value="Nucleic acid-binding proteins"/>
    <property type="match status" value="6"/>
</dbReference>
<dbReference type="PANTHER" id="PTHR10724">
    <property type="entry name" value="30S RIBOSOMAL PROTEIN S1"/>
    <property type="match status" value="1"/>
</dbReference>
<keyword evidence="4 7" id="KW-0689">Ribosomal protein</keyword>
<dbReference type="GO" id="GO:0022627">
    <property type="term" value="C:cytosolic small ribosomal subunit"/>
    <property type="evidence" value="ECO:0007669"/>
    <property type="project" value="TreeGrafter"/>
</dbReference>
<dbReference type="EMBL" id="CABFUZ020000082">
    <property type="protein sequence ID" value="VVM05241.1"/>
    <property type="molecule type" value="Genomic_DNA"/>
</dbReference>
<evidence type="ECO:0000313" key="10">
    <source>
        <dbReference type="EMBL" id="VVM05241.1"/>
    </source>
</evidence>
<evidence type="ECO:0000256" key="2">
    <source>
        <dbReference type="ARBA" id="ARBA00022737"/>
    </source>
</evidence>
<evidence type="ECO:0000256" key="5">
    <source>
        <dbReference type="ARBA" id="ARBA00023274"/>
    </source>
</evidence>
<name>A0A5E6MIC4_9BACT</name>
<feature type="compositionally biased region" description="Basic and acidic residues" evidence="8">
    <location>
        <begin position="523"/>
        <end position="533"/>
    </location>
</feature>
<dbReference type="GO" id="GO:0006412">
    <property type="term" value="P:translation"/>
    <property type="evidence" value="ECO:0007669"/>
    <property type="project" value="InterPro"/>
</dbReference>
<dbReference type="AlphaFoldDB" id="A0A5E6MIC4"/>
<organism evidence="10 11">
    <name type="scientific">Methylacidimicrobium cyclopophantes</name>
    <dbReference type="NCBI Taxonomy" id="1041766"/>
    <lineage>
        <taxon>Bacteria</taxon>
        <taxon>Pseudomonadati</taxon>
        <taxon>Verrucomicrobiota</taxon>
        <taxon>Methylacidimicrobium</taxon>
    </lineage>
</organism>
<dbReference type="PANTHER" id="PTHR10724:SF7">
    <property type="entry name" value="SMALL RIBOSOMAL SUBUNIT PROTEIN BS1C"/>
    <property type="match status" value="1"/>
</dbReference>
<keyword evidence="2" id="KW-0677">Repeat</keyword>
<dbReference type="CDD" id="cd04465">
    <property type="entry name" value="S1_RPS1_repeat_ec2_hs2"/>
    <property type="match status" value="1"/>
</dbReference>
<evidence type="ECO:0000256" key="6">
    <source>
        <dbReference type="ARBA" id="ARBA00025604"/>
    </source>
</evidence>
<proteinExistence type="inferred from homology"/>
<protein>
    <recommendedName>
        <fullName evidence="7">30S ribosomal protein S1</fullName>
    </recommendedName>
</protein>
<feature type="region of interest" description="Disordered" evidence="8">
    <location>
        <begin position="523"/>
        <end position="558"/>
    </location>
</feature>
<comment type="caution">
    <text evidence="10">The sequence shown here is derived from an EMBL/GenBank/DDBJ whole genome shotgun (WGS) entry which is preliminary data.</text>
</comment>
<dbReference type="Pfam" id="PF00575">
    <property type="entry name" value="S1"/>
    <property type="match status" value="6"/>
</dbReference>
<keyword evidence="5 7" id="KW-0687">Ribonucleoprotein</keyword>
<evidence type="ECO:0000256" key="7">
    <source>
        <dbReference type="PIRNR" id="PIRNR002111"/>
    </source>
</evidence>
<sequence>MEHGVLEALPVFAEGSLVKGRVVEKNPKSVLIDIGYKSEGVVALDEFEDPAAVQVGDEVEVLLEQLEDEDGNVVLSKQKAAQKQNWDKVVKIFQSGGTIDGKVRGIVKGGLMLNVGVEAFLPSSQIDITPPKNLRNFEGQTLTCKIVKLNEERRNVVLSRRELVEAERAEKRARFLETAQKGQVVKGVVKNLTDFGAFIDLDGIDGLLHITDMSWRRLAHPSELLSAGQEVEVMVIDVDREKERISLGLKQKSENPWEKIAEKYPIQSKIKGKVTNLTAYGAFVELEPGIEGLVHVSEMSWTKRITRPAEILSVGQEVEVVVLDVNRDEQKISLSLRALEPNPWEKIAEQYPVGSTVKGTVRTFTAYGVFVELQEGIDGFVHVNDLSWTRKINHPSEVFKKGDPVEAKVLEIDWPNQKILLGIKQLADDPWKSLASRFKVGEVVTGKVSKIASFGAFVQLDGEIDGLVHISQISNDRITKVKDVLKVGQEVEARIIKIEQEERRIGLSIKALAYSDEQLEKERERMDLSRSGEELGSMEDAFSRAEEDYRPGDFGKRG</sequence>
<dbReference type="FunFam" id="2.40.50.140:FF:000011">
    <property type="entry name" value="30S ribosomal protein S1"/>
    <property type="match status" value="1"/>
</dbReference>